<reference evidence="8 9" key="1">
    <citation type="submission" date="2023-06" db="EMBL/GenBank/DDBJ databases">
        <title>Aquibacillus rhizosphaerae LR5S19.</title>
        <authorList>
            <person name="Sun J.-Q."/>
        </authorList>
    </citation>
    <scope>NUCLEOTIDE SEQUENCE [LARGE SCALE GENOMIC DNA]</scope>
    <source>
        <strain evidence="8 9">LR5S19</strain>
    </source>
</reference>
<keyword evidence="6" id="KW-0645">Protease</keyword>
<feature type="domain" description="Peptidase S26" evidence="7">
    <location>
        <begin position="10"/>
        <end position="173"/>
    </location>
</feature>
<evidence type="ECO:0000256" key="3">
    <source>
        <dbReference type="ARBA" id="ARBA00009370"/>
    </source>
</evidence>
<evidence type="ECO:0000313" key="8">
    <source>
        <dbReference type="EMBL" id="MDL4841121.1"/>
    </source>
</evidence>
<dbReference type="InterPro" id="IPR019758">
    <property type="entry name" value="Pept_S26A_signal_pept_1_CS"/>
</dbReference>
<dbReference type="InterPro" id="IPR036286">
    <property type="entry name" value="LexA/Signal_pep-like_sf"/>
</dbReference>
<dbReference type="PANTHER" id="PTHR43390">
    <property type="entry name" value="SIGNAL PEPTIDASE I"/>
    <property type="match status" value="1"/>
</dbReference>
<name>A0ABT7L5H6_9BACI</name>
<dbReference type="InterPro" id="IPR019757">
    <property type="entry name" value="Pept_S26A_signal_pept_1_Lys-AS"/>
</dbReference>
<dbReference type="PROSITE" id="PS00760">
    <property type="entry name" value="SPASE_I_2"/>
    <property type="match status" value="1"/>
</dbReference>
<keyword evidence="5 6" id="KW-0378">Hydrolase</keyword>
<evidence type="ECO:0000313" key="9">
    <source>
        <dbReference type="Proteomes" id="UP001235343"/>
    </source>
</evidence>
<evidence type="ECO:0000256" key="2">
    <source>
        <dbReference type="ARBA" id="ARBA00004401"/>
    </source>
</evidence>
<gene>
    <name evidence="8" type="primary">lepB</name>
    <name evidence="8" type="ORF">QQS35_11725</name>
</gene>
<dbReference type="InterPro" id="IPR000223">
    <property type="entry name" value="Pept_S26A_signal_pept_1"/>
</dbReference>
<feature type="transmembrane region" description="Helical" evidence="6">
    <location>
        <begin position="12"/>
        <end position="31"/>
    </location>
</feature>
<comment type="caution">
    <text evidence="8">The sequence shown here is derived from an EMBL/GenBank/DDBJ whole genome shotgun (WGS) entry which is preliminary data.</text>
</comment>
<evidence type="ECO:0000256" key="1">
    <source>
        <dbReference type="ARBA" id="ARBA00000677"/>
    </source>
</evidence>
<dbReference type="PROSITE" id="PS00761">
    <property type="entry name" value="SPASE_I_3"/>
    <property type="match status" value="1"/>
</dbReference>
<dbReference type="NCBIfam" id="TIGR02227">
    <property type="entry name" value="sigpep_I_bact"/>
    <property type="match status" value="1"/>
</dbReference>
<dbReference type="InterPro" id="IPR019533">
    <property type="entry name" value="Peptidase_S26"/>
</dbReference>
<organism evidence="8 9">
    <name type="scientific">Aquibacillus rhizosphaerae</name>
    <dbReference type="NCBI Taxonomy" id="3051431"/>
    <lineage>
        <taxon>Bacteria</taxon>
        <taxon>Bacillati</taxon>
        <taxon>Bacillota</taxon>
        <taxon>Bacilli</taxon>
        <taxon>Bacillales</taxon>
        <taxon>Bacillaceae</taxon>
        <taxon>Aquibacillus</taxon>
    </lineage>
</organism>
<keyword evidence="6" id="KW-0812">Transmembrane</keyword>
<protein>
    <recommendedName>
        <fullName evidence="4 6">Signal peptidase I</fullName>
        <ecNumber evidence="4 6">3.4.21.89</ecNumber>
    </recommendedName>
</protein>
<comment type="similarity">
    <text evidence="3 6">Belongs to the peptidase S26 family.</text>
</comment>
<dbReference type="RefSeq" id="WP_285932331.1">
    <property type="nucleotide sequence ID" value="NZ_JASTZU010000037.1"/>
</dbReference>
<keyword evidence="9" id="KW-1185">Reference proteome</keyword>
<keyword evidence="6" id="KW-1133">Transmembrane helix</keyword>
<dbReference type="Gene3D" id="2.10.109.10">
    <property type="entry name" value="Umud Fragment, subunit A"/>
    <property type="match status" value="1"/>
</dbReference>
<proteinExistence type="inferred from homology"/>
<evidence type="ECO:0000259" key="7">
    <source>
        <dbReference type="Pfam" id="PF10502"/>
    </source>
</evidence>
<evidence type="ECO:0000256" key="5">
    <source>
        <dbReference type="ARBA" id="ARBA00022801"/>
    </source>
</evidence>
<dbReference type="Pfam" id="PF10502">
    <property type="entry name" value="Peptidase_S26"/>
    <property type="match status" value="1"/>
</dbReference>
<dbReference type="PRINTS" id="PR00727">
    <property type="entry name" value="LEADERPTASE"/>
</dbReference>
<dbReference type="SUPFAM" id="SSF51306">
    <property type="entry name" value="LexA/Signal peptidase"/>
    <property type="match status" value="1"/>
</dbReference>
<comment type="catalytic activity">
    <reaction evidence="1 6">
        <text>Cleavage of hydrophobic, N-terminal signal or leader sequences from secreted and periplasmic proteins.</text>
        <dbReference type="EC" id="3.4.21.89"/>
    </reaction>
</comment>
<dbReference type="EC" id="3.4.21.89" evidence="4 6"/>
<dbReference type="PANTHER" id="PTHR43390:SF1">
    <property type="entry name" value="CHLOROPLAST PROCESSING PEPTIDASE"/>
    <property type="match status" value="1"/>
</dbReference>
<evidence type="ECO:0000256" key="4">
    <source>
        <dbReference type="ARBA" id="ARBA00013208"/>
    </source>
</evidence>
<dbReference type="CDD" id="cd06530">
    <property type="entry name" value="S26_SPase_I"/>
    <property type="match status" value="1"/>
</dbReference>
<comment type="subcellular location">
    <subcellularLocation>
        <location evidence="2">Cell membrane</location>
        <topology evidence="2">Single-pass type II membrane protein</topology>
    </subcellularLocation>
    <subcellularLocation>
        <location evidence="6">Membrane</location>
        <topology evidence="6">Single-pass type II membrane protein</topology>
    </subcellularLocation>
</comment>
<accession>A0ABT7L5H6</accession>
<keyword evidence="6" id="KW-0472">Membrane</keyword>
<evidence type="ECO:0000256" key="6">
    <source>
        <dbReference type="RuleBase" id="RU362042"/>
    </source>
</evidence>
<dbReference type="Proteomes" id="UP001235343">
    <property type="component" value="Unassembled WGS sequence"/>
</dbReference>
<dbReference type="GO" id="GO:0009003">
    <property type="term" value="F:signal peptidase activity"/>
    <property type="evidence" value="ECO:0007669"/>
    <property type="project" value="UniProtKB-EC"/>
</dbReference>
<dbReference type="EMBL" id="JASTZU010000037">
    <property type="protein sequence ID" value="MDL4841121.1"/>
    <property type="molecule type" value="Genomic_DNA"/>
</dbReference>
<sequence length="182" mass="21007">MNNLFLKEVLSWVKALVIALVIVMVCRHFLITPSIVKGESMMPNLQDGDRILLSKISKIERFDEIAFHAPDSEDNYVKRVIGLPGDEIEMKNDTLYINNEAYNEPYLKMYKEELSANQYLTNNFTLEELTNQKVVPKGHYFVLGDNRSVSKDSRSFGFIREDTVIGDVKMRIWPLNTFGVPR</sequence>